<dbReference type="Gene3D" id="1.10.490.50">
    <property type="entry name" value="Antibiotic binding domain of TipA-like multidrug resistance regulators"/>
    <property type="match status" value="1"/>
</dbReference>
<accession>A0A7W4QHS6</accession>
<dbReference type="InterPro" id="IPR036244">
    <property type="entry name" value="TipA-like_antibiotic-bd"/>
</dbReference>
<gene>
    <name evidence="2" type="primary">mta_1</name>
    <name evidence="2" type="ORF">BACVE_001962</name>
</gene>
<dbReference type="AlphaFoldDB" id="A0A7W4QHS6"/>
<feature type="domain" description="TipAS antibiotic-recognition" evidence="1">
    <location>
        <begin position="17"/>
        <end position="130"/>
    </location>
</feature>
<dbReference type="InterPro" id="IPR012925">
    <property type="entry name" value="TipAS_dom"/>
</dbReference>
<evidence type="ECO:0000259" key="1">
    <source>
        <dbReference type="Pfam" id="PF07739"/>
    </source>
</evidence>
<name>A0A7W4QHS6_BACVE</name>
<evidence type="ECO:0000313" key="3">
    <source>
        <dbReference type="Proteomes" id="UP000587477"/>
    </source>
</evidence>
<dbReference type="Pfam" id="PF07739">
    <property type="entry name" value="TipAS"/>
    <property type="match status" value="1"/>
</dbReference>
<reference evidence="3" key="1">
    <citation type="submission" date="2020-10" db="EMBL/GenBank/DDBJ databases">
        <title>Complete genome sequence of Bacillus velezensis NST6.</title>
        <authorList>
            <person name="Choi J."/>
        </authorList>
    </citation>
    <scope>NUCLEOTIDE SEQUENCE [LARGE SCALE GENOMIC DNA]</scope>
    <source>
        <strain evidence="3">NST6</strain>
    </source>
</reference>
<sequence length="140" mass="16479">MTNKERFEGIHFKHNLYEQEARKRWGDQPVDEVNIRLKNMTDGEQKDLSDKWTAMFNKFALLINQSPKSPDVQTAIKEWFDFLNENFGEYSFDAFYGLGQLYIEDKRFTKNIDQYGEGLAKLMSDAITIYIDHQKKGGTH</sequence>
<organism evidence="2 3">
    <name type="scientific">Bacillus velezensis</name>
    <dbReference type="NCBI Taxonomy" id="492670"/>
    <lineage>
        <taxon>Bacteria</taxon>
        <taxon>Bacillati</taxon>
        <taxon>Bacillota</taxon>
        <taxon>Bacilli</taxon>
        <taxon>Bacillales</taxon>
        <taxon>Bacillaceae</taxon>
        <taxon>Bacillus</taxon>
        <taxon>Bacillus amyloliquefaciens group</taxon>
    </lineage>
</organism>
<dbReference type="SUPFAM" id="SSF89082">
    <property type="entry name" value="Antibiotic binding domain of TipA-like multidrug resistance regulators"/>
    <property type="match status" value="1"/>
</dbReference>
<protein>
    <submittedName>
        <fullName evidence="2">HTH-type transcriptional activator mta</fullName>
    </submittedName>
</protein>
<proteinExistence type="predicted"/>
<dbReference type="Proteomes" id="UP000587477">
    <property type="component" value="Chromosome"/>
</dbReference>
<evidence type="ECO:0000313" key="2">
    <source>
        <dbReference type="EMBL" id="QOY26951.1"/>
    </source>
</evidence>
<dbReference type="EMBL" id="CP063687">
    <property type="protein sequence ID" value="QOY26951.1"/>
    <property type="molecule type" value="Genomic_DNA"/>
</dbReference>